<evidence type="ECO:0000256" key="6">
    <source>
        <dbReference type="ARBA" id="ARBA00022723"/>
    </source>
</evidence>
<keyword evidence="3 10" id="KW-0240">DNA-directed RNA polymerase</keyword>
<protein>
    <recommendedName>
        <fullName evidence="10">DNA-directed RNA polymerase subunit beta</fullName>
        <ecNumber evidence="10">2.7.7.6</ecNumber>
    </recommendedName>
</protein>
<dbReference type="GO" id="GO:0005634">
    <property type="term" value="C:nucleus"/>
    <property type="evidence" value="ECO:0007669"/>
    <property type="project" value="UniProtKB-SubCell"/>
</dbReference>
<evidence type="ECO:0000259" key="11">
    <source>
        <dbReference type="Pfam" id="PF00562"/>
    </source>
</evidence>
<feature type="domain" description="RNA polymerase Rpb2" evidence="13">
    <location>
        <begin position="1"/>
        <end position="37"/>
    </location>
</feature>
<dbReference type="Pfam" id="PF04567">
    <property type="entry name" value="RNA_pol_Rpb2_5"/>
    <property type="match status" value="1"/>
</dbReference>
<dbReference type="EC" id="2.7.7.6" evidence="10"/>
<keyword evidence="4 10" id="KW-0808">Transferase</keyword>
<dbReference type="GO" id="GO:0032549">
    <property type="term" value="F:ribonucleoside binding"/>
    <property type="evidence" value="ECO:0007669"/>
    <property type="project" value="InterPro"/>
</dbReference>
<keyword evidence="5 10" id="KW-0548">Nucleotidyltransferase</keyword>
<dbReference type="Gene3D" id="3.90.1800.10">
    <property type="entry name" value="RNA polymerase alpha subunit dimerisation domain"/>
    <property type="match status" value="1"/>
</dbReference>
<evidence type="ECO:0000256" key="10">
    <source>
        <dbReference type="RuleBase" id="RU363031"/>
    </source>
</evidence>
<evidence type="ECO:0000256" key="3">
    <source>
        <dbReference type="ARBA" id="ARBA00022478"/>
    </source>
</evidence>
<dbReference type="Pfam" id="PF04560">
    <property type="entry name" value="RNA_pol_Rpb2_7"/>
    <property type="match status" value="1"/>
</dbReference>
<evidence type="ECO:0000313" key="15">
    <source>
        <dbReference type="EMBL" id="GEU77361.1"/>
    </source>
</evidence>
<keyword evidence="8 10" id="KW-0804">Transcription</keyword>
<comment type="caution">
    <text evidence="15">The sequence shown here is derived from an EMBL/GenBank/DDBJ whole genome shotgun (WGS) entry which is preliminary data.</text>
</comment>
<reference evidence="15" key="1">
    <citation type="journal article" date="2019" name="Sci. Rep.">
        <title>Draft genome of Tanacetum cinerariifolium, the natural source of mosquito coil.</title>
        <authorList>
            <person name="Yamashiro T."/>
            <person name="Shiraishi A."/>
            <person name="Satake H."/>
            <person name="Nakayama K."/>
        </authorList>
    </citation>
    <scope>NUCLEOTIDE SEQUENCE</scope>
</reference>
<name>A0A6L2MTP7_TANCI</name>
<accession>A0A6L2MTP7</accession>
<comment type="function">
    <text evidence="10">DNA-dependent RNA polymerase catalyzes the transcription of DNA into RNA using the four ribonucleoside triphosphates as substrates.</text>
</comment>
<dbReference type="EMBL" id="BKCJ010007457">
    <property type="protein sequence ID" value="GEU77361.1"/>
    <property type="molecule type" value="Genomic_DNA"/>
</dbReference>
<dbReference type="FunFam" id="2.40.270.10:FF:000006">
    <property type="entry name" value="DNA-directed RNA polymerase subunit beta"/>
    <property type="match status" value="1"/>
</dbReference>
<keyword evidence="9" id="KW-0539">Nucleus</keyword>
<keyword evidence="6" id="KW-0479">Metal-binding</keyword>
<gene>
    <name evidence="15" type="ORF">Tci_049339</name>
</gene>
<comment type="catalytic activity">
    <reaction evidence="10">
        <text>RNA(n) + a ribonucleoside 5'-triphosphate = RNA(n+1) + diphosphate</text>
        <dbReference type="Rhea" id="RHEA:21248"/>
        <dbReference type="Rhea" id="RHEA-COMP:14527"/>
        <dbReference type="Rhea" id="RHEA-COMP:17342"/>
        <dbReference type="ChEBI" id="CHEBI:33019"/>
        <dbReference type="ChEBI" id="CHEBI:61557"/>
        <dbReference type="ChEBI" id="CHEBI:140395"/>
        <dbReference type="EC" id="2.7.7.6"/>
    </reaction>
</comment>
<dbReference type="InterPro" id="IPR007646">
    <property type="entry name" value="RNA_pol_Rpb2_4"/>
</dbReference>
<comment type="subcellular location">
    <subcellularLocation>
        <location evidence="1">Nucleus</location>
    </subcellularLocation>
</comment>
<dbReference type="PANTHER" id="PTHR20856">
    <property type="entry name" value="DNA-DIRECTED RNA POLYMERASE I SUBUNIT 2"/>
    <property type="match status" value="1"/>
</dbReference>
<dbReference type="CDD" id="cd00653">
    <property type="entry name" value="RNA_pol_B_RPB2"/>
    <property type="match status" value="1"/>
</dbReference>
<evidence type="ECO:0000256" key="2">
    <source>
        <dbReference type="ARBA" id="ARBA00006835"/>
    </source>
</evidence>
<dbReference type="AlphaFoldDB" id="A0A6L2MTP7"/>
<dbReference type="InterPro" id="IPR014724">
    <property type="entry name" value="RNA_pol_RPB2_OB-fold"/>
</dbReference>
<dbReference type="GO" id="GO:0006351">
    <property type="term" value="P:DNA-templated transcription"/>
    <property type="evidence" value="ECO:0007669"/>
    <property type="project" value="InterPro"/>
</dbReference>
<comment type="similarity">
    <text evidence="2 10">Belongs to the RNA polymerase beta chain family.</text>
</comment>
<evidence type="ECO:0000256" key="5">
    <source>
        <dbReference type="ARBA" id="ARBA00022695"/>
    </source>
</evidence>
<dbReference type="GO" id="GO:0000428">
    <property type="term" value="C:DNA-directed RNA polymerase complex"/>
    <property type="evidence" value="ECO:0007669"/>
    <property type="project" value="UniProtKB-KW"/>
</dbReference>
<feature type="domain" description="RNA polymerase Rpb2" evidence="14">
    <location>
        <begin position="44"/>
        <end position="76"/>
    </location>
</feature>
<dbReference type="InterPro" id="IPR007120">
    <property type="entry name" value="DNA-dir_RNAP_su2_dom"/>
</dbReference>
<organism evidence="15">
    <name type="scientific">Tanacetum cinerariifolium</name>
    <name type="common">Dalmatian daisy</name>
    <name type="synonym">Chrysanthemum cinerariifolium</name>
    <dbReference type="NCBI Taxonomy" id="118510"/>
    <lineage>
        <taxon>Eukaryota</taxon>
        <taxon>Viridiplantae</taxon>
        <taxon>Streptophyta</taxon>
        <taxon>Embryophyta</taxon>
        <taxon>Tracheophyta</taxon>
        <taxon>Spermatophyta</taxon>
        <taxon>Magnoliopsida</taxon>
        <taxon>eudicotyledons</taxon>
        <taxon>Gunneridae</taxon>
        <taxon>Pentapetalae</taxon>
        <taxon>asterids</taxon>
        <taxon>campanulids</taxon>
        <taxon>Asterales</taxon>
        <taxon>Asteraceae</taxon>
        <taxon>Asteroideae</taxon>
        <taxon>Anthemideae</taxon>
        <taxon>Anthemidinae</taxon>
        <taxon>Tanacetum</taxon>
    </lineage>
</organism>
<dbReference type="InterPro" id="IPR015712">
    <property type="entry name" value="DNA-dir_RNA_pol_su2"/>
</dbReference>
<evidence type="ECO:0000256" key="4">
    <source>
        <dbReference type="ARBA" id="ARBA00022679"/>
    </source>
</evidence>
<evidence type="ECO:0000256" key="1">
    <source>
        <dbReference type="ARBA" id="ARBA00004123"/>
    </source>
</evidence>
<dbReference type="GO" id="GO:0046872">
    <property type="term" value="F:metal ion binding"/>
    <property type="evidence" value="ECO:0007669"/>
    <property type="project" value="UniProtKB-KW"/>
</dbReference>
<evidence type="ECO:0000256" key="7">
    <source>
        <dbReference type="ARBA" id="ARBA00022833"/>
    </source>
</evidence>
<feature type="domain" description="DNA-directed RNA polymerase subunit 2 hybrid-binding" evidence="11">
    <location>
        <begin position="91"/>
        <end position="457"/>
    </location>
</feature>
<dbReference type="Gene3D" id="2.40.50.150">
    <property type="match status" value="1"/>
</dbReference>
<dbReference type="InterPro" id="IPR007647">
    <property type="entry name" value="RNA_pol_Rpb2_5"/>
</dbReference>
<evidence type="ECO:0000259" key="14">
    <source>
        <dbReference type="Pfam" id="PF04567"/>
    </source>
</evidence>
<dbReference type="FunFam" id="2.40.270.10:FF:000011">
    <property type="entry name" value="DNA-directed RNA polymerase subunit beta"/>
    <property type="match status" value="1"/>
</dbReference>
<dbReference type="Pfam" id="PF04566">
    <property type="entry name" value="RNA_pol_Rpb2_4"/>
    <property type="match status" value="1"/>
</dbReference>
<keyword evidence="7" id="KW-0862">Zinc</keyword>
<dbReference type="InterPro" id="IPR037033">
    <property type="entry name" value="DNA-dir_RNAP_su2_hyb_sf"/>
</dbReference>
<evidence type="ECO:0000256" key="8">
    <source>
        <dbReference type="ARBA" id="ARBA00023163"/>
    </source>
</evidence>
<dbReference type="GO" id="GO:0009561">
    <property type="term" value="P:megagametogenesis"/>
    <property type="evidence" value="ECO:0007669"/>
    <property type="project" value="UniProtKB-ARBA"/>
</dbReference>
<evidence type="ECO:0000259" key="12">
    <source>
        <dbReference type="Pfam" id="PF04560"/>
    </source>
</evidence>
<proteinExistence type="inferred from homology"/>
<evidence type="ECO:0000259" key="13">
    <source>
        <dbReference type="Pfam" id="PF04566"/>
    </source>
</evidence>
<dbReference type="PROSITE" id="PS01166">
    <property type="entry name" value="RNA_POL_BETA"/>
    <property type="match status" value="1"/>
</dbReference>
<sequence length="520" mass="58623">MRKLRRAGKVGEFVSIHIDEKQLCVYIASDGGRISRPHDGTRSFASFSQEGLIEYLDVHEENNALIALYEGEATEETTHIEIEPFTILGVCAGLIPFPHHNQSPRNTYQCAMGKQAMGSIAYNQLSRMDTLLYLLVYPQRPLLTTRTIELVGFDKLGAGQNATVAVMSYIGYDIEDAIVMNKSSLDRGFGRCIVMKRLTATFQKYKSGQDEFCRPNRTDLDKKKKKKKQILDNDGIATPGEILRPHDTYFMKYVPTSGQPELRQQRYDARAEEAVVDRVALSTDKKNNCLKVKIMTRQTRRPEVGDKFSSRHGQKGVCGTIIQQEDLPFSERGICPDLIMNPHGFPSRMTGGKMIELLGSKAGVSCGKFHYGSPFGEPSGHAHKVEALSETLVKHGFCYNGKDFFYSGITGTPLQAYIFMGPIYYQKLKHMVVDKMHARSMGPREMISRQPTEGRSRNGGLRIGEMERDCMIAYGATNLTYERLMLSSDPFEAQVCRKCGLLGYINHQSKNKVLFQMQKW</sequence>
<dbReference type="InterPro" id="IPR007121">
    <property type="entry name" value="RNA_pol_bsu_CS"/>
</dbReference>
<evidence type="ECO:0000256" key="9">
    <source>
        <dbReference type="ARBA" id="ARBA00023242"/>
    </source>
</evidence>
<feature type="domain" description="RNA polymerase Rpb2" evidence="12">
    <location>
        <begin position="459"/>
        <end position="506"/>
    </location>
</feature>
<dbReference type="Pfam" id="PF00562">
    <property type="entry name" value="RNA_pol_Rpb2_6"/>
    <property type="match status" value="1"/>
</dbReference>
<dbReference type="InterPro" id="IPR007641">
    <property type="entry name" value="RNA_pol_Rpb2_7"/>
</dbReference>
<dbReference type="GO" id="GO:0003899">
    <property type="term" value="F:DNA-directed RNA polymerase activity"/>
    <property type="evidence" value="ECO:0007669"/>
    <property type="project" value="UniProtKB-EC"/>
</dbReference>
<dbReference type="GO" id="GO:0003677">
    <property type="term" value="F:DNA binding"/>
    <property type="evidence" value="ECO:0007669"/>
    <property type="project" value="InterPro"/>
</dbReference>
<dbReference type="SUPFAM" id="SSF64484">
    <property type="entry name" value="beta and beta-prime subunits of DNA dependent RNA-polymerase"/>
    <property type="match status" value="1"/>
</dbReference>
<dbReference type="Gene3D" id="2.40.270.10">
    <property type="entry name" value="DNA-directed RNA polymerase, subunit 2, domain 6"/>
    <property type="match status" value="1"/>
</dbReference>